<evidence type="ECO:0000313" key="3">
    <source>
        <dbReference type="Proteomes" id="UP000001471"/>
    </source>
</evidence>
<proteinExistence type="predicted"/>
<accession>B2VT49</accession>
<dbReference type="AlphaFoldDB" id="B2VT49"/>
<dbReference type="InParanoid" id="B2VT49"/>
<feature type="region of interest" description="Disordered" evidence="1">
    <location>
        <begin position="52"/>
        <end position="85"/>
    </location>
</feature>
<protein>
    <submittedName>
        <fullName evidence="2">Uncharacterized protein</fullName>
    </submittedName>
</protein>
<dbReference type="Proteomes" id="UP000001471">
    <property type="component" value="Unassembled WGS sequence"/>
</dbReference>
<sequence>MRALAPTVAGIHVPKSERDRRTYRHAPTTFDCARPWGDVSITGLVARRTGESASIPVPGHANGDSLDAGTKASQPLDSWHFSRHG</sequence>
<dbReference type="EMBL" id="DS231615">
    <property type="protein sequence ID" value="EDU41323.1"/>
    <property type="molecule type" value="Genomic_DNA"/>
</dbReference>
<reference evidence="3" key="1">
    <citation type="journal article" date="2013" name="G3 (Bethesda)">
        <title>Comparative genomics of a plant-pathogenic fungus, Pyrenophora tritici-repentis, reveals transduplication and the impact of repeat elements on pathogenicity and population divergence.</title>
        <authorList>
            <person name="Manning V.A."/>
            <person name="Pandelova I."/>
            <person name="Dhillon B."/>
            <person name="Wilhelm L.J."/>
            <person name="Goodwin S.B."/>
            <person name="Berlin A.M."/>
            <person name="Figueroa M."/>
            <person name="Freitag M."/>
            <person name="Hane J.K."/>
            <person name="Henrissat B."/>
            <person name="Holman W.H."/>
            <person name="Kodira C.D."/>
            <person name="Martin J."/>
            <person name="Oliver R.P."/>
            <person name="Robbertse B."/>
            <person name="Schackwitz W."/>
            <person name="Schwartz D.C."/>
            <person name="Spatafora J.W."/>
            <person name="Turgeon B.G."/>
            <person name="Yandava C."/>
            <person name="Young S."/>
            <person name="Zhou S."/>
            <person name="Zeng Q."/>
            <person name="Grigoriev I.V."/>
            <person name="Ma L.-J."/>
            <person name="Ciuffetti L.M."/>
        </authorList>
    </citation>
    <scope>NUCLEOTIDE SEQUENCE [LARGE SCALE GENOMIC DNA]</scope>
    <source>
        <strain evidence="3">Pt-1C-BFP</strain>
    </source>
</reference>
<evidence type="ECO:0000256" key="1">
    <source>
        <dbReference type="SAM" id="MobiDB-lite"/>
    </source>
</evidence>
<dbReference type="HOGENOM" id="CLU_2513763_0_0_1"/>
<gene>
    <name evidence="2" type="ORF">PTRG_01885</name>
</gene>
<evidence type="ECO:0000313" key="2">
    <source>
        <dbReference type="EMBL" id="EDU41323.1"/>
    </source>
</evidence>
<organism evidence="2 3">
    <name type="scientific">Pyrenophora tritici-repentis (strain Pt-1C-BFP)</name>
    <name type="common">Wheat tan spot fungus</name>
    <name type="synonym">Drechslera tritici-repentis</name>
    <dbReference type="NCBI Taxonomy" id="426418"/>
    <lineage>
        <taxon>Eukaryota</taxon>
        <taxon>Fungi</taxon>
        <taxon>Dikarya</taxon>
        <taxon>Ascomycota</taxon>
        <taxon>Pezizomycotina</taxon>
        <taxon>Dothideomycetes</taxon>
        <taxon>Pleosporomycetidae</taxon>
        <taxon>Pleosporales</taxon>
        <taxon>Pleosporineae</taxon>
        <taxon>Pleosporaceae</taxon>
        <taxon>Pyrenophora</taxon>
    </lineage>
</organism>
<name>B2VT49_PYRTR</name>